<organism evidence="1 2">
    <name type="scientific">Macrolepiota fuliginosa MF-IS2</name>
    <dbReference type="NCBI Taxonomy" id="1400762"/>
    <lineage>
        <taxon>Eukaryota</taxon>
        <taxon>Fungi</taxon>
        <taxon>Dikarya</taxon>
        <taxon>Basidiomycota</taxon>
        <taxon>Agaricomycotina</taxon>
        <taxon>Agaricomycetes</taxon>
        <taxon>Agaricomycetidae</taxon>
        <taxon>Agaricales</taxon>
        <taxon>Agaricineae</taxon>
        <taxon>Agaricaceae</taxon>
        <taxon>Macrolepiota</taxon>
    </lineage>
</organism>
<dbReference type="OrthoDB" id="128646at2759"/>
<sequence length="118" mass="12710">MNNDSKNVPSLSPDDSAISEISLTLTANNKSLLIPAVLKNPNSSKVATLHPLLDSGAQGNFISPLTVEWLGLRMNNLHHPIIVCNINGTLNKGKTITAKTEVTLNIDQKDMNVSCYVT</sequence>
<dbReference type="EMBL" id="MU153259">
    <property type="protein sequence ID" value="KAF9439850.1"/>
    <property type="molecule type" value="Genomic_DNA"/>
</dbReference>
<comment type="caution">
    <text evidence="1">The sequence shown here is derived from an EMBL/GenBank/DDBJ whole genome shotgun (WGS) entry which is preliminary data.</text>
</comment>
<dbReference type="CDD" id="cd00303">
    <property type="entry name" value="retropepsin_like"/>
    <property type="match status" value="1"/>
</dbReference>
<feature type="non-terminal residue" evidence="1">
    <location>
        <position position="118"/>
    </location>
</feature>
<name>A0A9P5WY10_9AGAR</name>
<protein>
    <submittedName>
        <fullName evidence="1">Uncharacterized protein</fullName>
    </submittedName>
</protein>
<reference evidence="1" key="1">
    <citation type="submission" date="2020-11" db="EMBL/GenBank/DDBJ databases">
        <authorList>
            <consortium name="DOE Joint Genome Institute"/>
            <person name="Ahrendt S."/>
            <person name="Riley R."/>
            <person name="Andreopoulos W."/>
            <person name="Labutti K."/>
            <person name="Pangilinan J."/>
            <person name="Ruiz-Duenas F.J."/>
            <person name="Barrasa J.M."/>
            <person name="Sanchez-Garcia M."/>
            <person name="Camarero S."/>
            <person name="Miyauchi S."/>
            <person name="Serrano A."/>
            <person name="Linde D."/>
            <person name="Babiker R."/>
            <person name="Drula E."/>
            <person name="Ayuso-Fernandez I."/>
            <person name="Pacheco R."/>
            <person name="Padilla G."/>
            <person name="Ferreira P."/>
            <person name="Barriuso J."/>
            <person name="Kellner H."/>
            <person name="Castanera R."/>
            <person name="Alfaro M."/>
            <person name="Ramirez L."/>
            <person name="Pisabarro A.G."/>
            <person name="Kuo A."/>
            <person name="Tritt A."/>
            <person name="Lipzen A."/>
            <person name="He G."/>
            <person name="Yan M."/>
            <person name="Ng V."/>
            <person name="Cullen D."/>
            <person name="Martin F."/>
            <person name="Rosso M.-N."/>
            <person name="Henrissat B."/>
            <person name="Hibbett D."/>
            <person name="Martinez A.T."/>
            <person name="Grigoriev I.V."/>
        </authorList>
    </citation>
    <scope>NUCLEOTIDE SEQUENCE</scope>
    <source>
        <strain evidence="1">MF-IS2</strain>
    </source>
</reference>
<evidence type="ECO:0000313" key="2">
    <source>
        <dbReference type="Proteomes" id="UP000807342"/>
    </source>
</evidence>
<dbReference type="Proteomes" id="UP000807342">
    <property type="component" value="Unassembled WGS sequence"/>
</dbReference>
<gene>
    <name evidence="1" type="ORF">P691DRAFT_689463</name>
</gene>
<keyword evidence="2" id="KW-1185">Reference proteome</keyword>
<dbReference type="InterPro" id="IPR021109">
    <property type="entry name" value="Peptidase_aspartic_dom_sf"/>
</dbReference>
<proteinExistence type="predicted"/>
<dbReference type="AlphaFoldDB" id="A0A9P5WY10"/>
<accession>A0A9P5WY10</accession>
<dbReference type="Gene3D" id="2.40.70.10">
    <property type="entry name" value="Acid Proteases"/>
    <property type="match status" value="1"/>
</dbReference>
<evidence type="ECO:0000313" key="1">
    <source>
        <dbReference type="EMBL" id="KAF9439850.1"/>
    </source>
</evidence>